<reference evidence="3 4" key="1">
    <citation type="journal article" date="2014" name="Int. J. Syst. Evol. Microbiol.">
        <title>Nocardioides zeae sp. nov., isolated from the stem of Zea mays.</title>
        <authorList>
            <person name="Glaeser S.P."/>
            <person name="McInroy J.A."/>
            <person name="Busse H.J."/>
            <person name="Kampfer P."/>
        </authorList>
    </citation>
    <scope>NUCLEOTIDE SEQUENCE [LARGE SCALE GENOMIC DNA]</scope>
    <source>
        <strain evidence="3 4">JCM 30728</strain>
    </source>
</reference>
<dbReference type="Pfam" id="PF00717">
    <property type="entry name" value="Peptidase_S24"/>
    <property type="match status" value="1"/>
</dbReference>
<dbReference type="RefSeq" id="WP_163770032.1">
    <property type="nucleotide sequence ID" value="NZ_JAAGXA010000001.1"/>
</dbReference>
<dbReference type="InterPro" id="IPR015927">
    <property type="entry name" value="Peptidase_S24_S26A/B/C"/>
</dbReference>
<comment type="caution">
    <text evidence="3">The sequence shown here is derived from an EMBL/GenBank/DDBJ whole genome shotgun (WGS) entry which is preliminary data.</text>
</comment>
<dbReference type="Gene3D" id="2.10.109.10">
    <property type="entry name" value="Umud Fragment, subunit A"/>
    <property type="match status" value="1"/>
</dbReference>
<proteinExistence type="predicted"/>
<evidence type="ECO:0000256" key="1">
    <source>
        <dbReference type="SAM" id="MobiDB-lite"/>
    </source>
</evidence>
<dbReference type="CDD" id="cd06462">
    <property type="entry name" value="Peptidase_S24_S26"/>
    <property type="match status" value="1"/>
</dbReference>
<gene>
    <name evidence="3" type="ORF">G3T38_00180</name>
</gene>
<feature type="domain" description="Peptidase S24/S26A/S26B/S26C" evidence="2">
    <location>
        <begin position="24"/>
        <end position="71"/>
    </location>
</feature>
<sequence length="122" mass="13322">MARRRQSGPSAGQPDRRSLLPWGLARVSGDSMRPGLQPGDRLLVRYDAAVRPGDVVVARFVDGTVVVKRATDPRPTRTGATGWWLLSDAPDVGVDSRHRGVVPADAVIGVVRARLWPRPRRV</sequence>
<accession>A0A6P0HCM1</accession>
<feature type="region of interest" description="Disordered" evidence="1">
    <location>
        <begin position="1"/>
        <end position="20"/>
    </location>
</feature>
<evidence type="ECO:0000313" key="4">
    <source>
        <dbReference type="Proteomes" id="UP000468687"/>
    </source>
</evidence>
<evidence type="ECO:0000313" key="3">
    <source>
        <dbReference type="EMBL" id="NEN76689.1"/>
    </source>
</evidence>
<dbReference type="SUPFAM" id="SSF51306">
    <property type="entry name" value="LexA/Signal peptidase"/>
    <property type="match status" value="1"/>
</dbReference>
<dbReference type="Proteomes" id="UP000468687">
    <property type="component" value="Unassembled WGS sequence"/>
</dbReference>
<organism evidence="3 4">
    <name type="scientific">Nocardioides zeae</name>
    <dbReference type="NCBI Taxonomy" id="1457234"/>
    <lineage>
        <taxon>Bacteria</taxon>
        <taxon>Bacillati</taxon>
        <taxon>Actinomycetota</taxon>
        <taxon>Actinomycetes</taxon>
        <taxon>Propionibacteriales</taxon>
        <taxon>Nocardioidaceae</taxon>
        <taxon>Nocardioides</taxon>
    </lineage>
</organism>
<keyword evidence="4" id="KW-1185">Reference proteome</keyword>
<dbReference type="InterPro" id="IPR036286">
    <property type="entry name" value="LexA/Signal_pep-like_sf"/>
</dbReference>
<dbReference type="AlphaFoldDB" id="A0A6P0HCM1"/>
<dbReference type="EMBL" id="JAAGXA010000001">
    <property type="protein sequence ID" value="NEN76689.1"/>
    <property type="molecule type" value="Genomic_DNA"/>
</dbReference>
<name>A0A6P0HCM1_9ACTN</name>
<evidence type="ECO:0000259" key="2">
    <source>
        <dbReference type="Pfam" id="PF00717"/>
    </source>
</evidence>
<protein>
    <submittedName>
        <fullName evidence="3">Peptidase S24</fullName>
    </submittedName>
</protein>